<sequence length="127" mass="13944">MSDARGTSRGPIRIGFRTSIVTVFIAVVLVMGLTLVYLSFKRVSSITETAASTFIDKVAQLGADRIDSQFKGVRDSLAILAGLPPIQEADIADNTRLYSLMASMLRNNPQLFSLYVGMRTAPSWKWT</sequence>
<proteinExistence type="predicted"/>
<keyword evidence="1" id="KW-0812">Transmembrane</keyword>
<keyword evidence="1" id="KW-0472">Membrane</keyword>
<evidence type="ECO:0000313" key="3">
    <source>
        <dbReference type="Proteomes" id="UP001221546"/>
    </source>
</evidence>
<reference evidence="2 3" key="1">
    <citation type="submission" date="2023-04" db="EMBL/GenBank/DDBJ databases">
        <title>Australian commercial rhizobial inoculants.</title>
        <authorList>
            <person name="Kohlmeier M.G."/>
            <person name="O'Hara G.W."/>
            <person name="Colombi E."/>
            <person name="Ramsay J.P."/>
            <person name="Terpolilli J."/>
        </authorList>
    </citation>
    <scope>NUCLEOTIDE SEQUENCE [LARGE SCALE GENOMIC DNA]</scope>
    <source>
        <strain evidence="2 3">CB627</strain>
    </source>
</reference>
<gene>
    <name evidence="2" type="ORF">QA636_27745</name>
</gene>
<evidence type="ECO:0000313" key="2">
    <source>
        <dbReference type="EMBL" id="WFU61290.1"/>
    </source>
</evidence>
<keyword evidence="3" id="KW-1185">Reference proteome</keyword>
<evidence type="ECO:0000256" key="1">
    <source>
        <dbReference type="SAM" id="Phobius"/>
    </source>
</evidence>
<dbReference type="Proteomes" id="UP001221546">
    <property type="component" value="Chromosome"/>
</dbReference>
<dbReference type="RefSeq" id="WP_310884883.1">
    <property type="nucleotide sequence ID" value="NZ_CP121646.1"/>
</dbReference>
<organism evidence="2 3">
    <name type="scientific">Bradyrhizobium brasilense</name>
    <dbReference type="NCBI Taxonomy" id="1419277"/>
    <lineage>
        <taxon>Bacteria</taxon>
        <taxon>Pseudomonadati</taxon>
        <taxon>Pseudomonadota</taxon>
        <taxon>Alphaproteobacteria</taxon>
        <taxon>Hyphomicrobiales</taxon>
        <taxon>Nitrobacteraceae</taxon>
        <taxon>Bradyrhizobium</taxon>
    </lineage>
</organism>
<feature type="transmembrane region" description="Helical" evidence="1">
    <location>
        <begin position="20"/>
        <end position="40"/>
    </location>
</feature>
<accession>A0ABY8JA05</accession>
<dbReference type="EMBL" id="CP121646">
    <property type="protein sequence ID" value="WFU61290.1"/>
    <property type="molecule type" value="Genomic_DNA"/>
</dbReference>
<protein>
    <recommendedName>
        <fullName evidence="4">Methyl-accepting chemotaxis protein</fullName>
    </recommendedName>
</protein>
<evidence type="ECO:0008006" key="4">
    <source>
        <dbReference type="Google" id="ProtNLM"/>
    </source>
</evidence>
<name>A0ABY8JA05_9BRAD</name>
<keyword evidence="1" id="KW-1133">Transmembrane helix</keyword>